<evidence type="ECO:0000256" key="4">
    <source>
        <dbReference type="ARBA" id="ARBA00023136"/>
    </source>
</evidence>
<dbReference type="Pfam" id="PF01040">
    <property type="entry name" value="UbiA"/>
    <property type="match status" value="1"/>
</dbReference>
<protein>
    <submittedName>
        <fullName evidence="6">UbiA family prenyltransferase</fullName>
    </submittedName>
</protein>
<feature type="region of interest" description="Disordered" evidence="5">
    <location>
        <begin position="273"/>
        <end position="323"/>
    </location>
</feature>
<evidence type="ECO:0000313" key="7">
    <source>
        <dbReference type="Proteomes" id="UP001501866"/>
    </source>
</evidence>
<dbReference type="InterPro" id="IPR050475">
    <property type="entry name" value="Prenyltransferase_related"/>
</dbReference>
<feature type="compositionally biased region" description="Low complexity" evidence="5">
    <location>
        <begin position="63"/>
        <end position="74"/>
    </location>
</feature>
<name>A0ABP6PTX3_9ACTN</name>
<evidence type="ECO:0000256" key="3">
    <source>
        <dbReference type="ARBA" id="ARBA00022989"/>
    </source>
</evidence>
<feature type="compositionally biased region" description="Basic and acidic residues" evidence="5">
    <location>
        <begin position="7"/>
        <end position="19"/>
    </location>
</feature>
<evidence type="ECO:0000313" key="6">
    <source>
        <dbReference type="EMBL" id="GAA3187147.1"/>
    </source>
</evidence>
<keyword evidence="4" id="KW-0472">Membrane</keyword>
<gene>
    <name evidence="6" type="ORF">GCM10010451_40650</name>
</gene>
<dbReference type="InterPro" id="IPR000537">
    <property type="entry name" value="UbiA_prenyltransferase"/>
</dbReference>
<dbReference type="Proteomes" id="UP001501866">
    <property type="component" value="Unassembled WGS sequence"/>
</dbReference>
<evidence type="ECO:0000256" key="2">
    <source>
        <dbReference type="ARBA" id="ARBA00022692"/>
    </source>
</evidence>
<dbReference type="PANTHER" id="PTHR42723:SF1">
    <property type="entry name" value="CHLOROPHYLL SYNTHASE, CHLOROPLASTIC"/>
    <property type="match status" value="1"/>
</dbReference>
<dbReference type="NCBIfam" id="NF045897">
    <property type="entry name" value="SCO3242_trans"/>
    <property type="match status" value="1"/>
</dbReference>
<dbReference type="PANTHER" id="PTHR42723">
    <property type="entry name" value="CHLOROPHYLL SYNTHASE"/>
    <property type="match status" value="1"/>
</dbReference>
<dbReference type="EMBL" id="BAAAUH010000031">
    <property type="protein sequence ID" value="GAA3187147.1"/>
    <property type="molecule type" value="Genomic_DNA"/>
</dbReference>
<accession>A0ABP6PTX3</accession>
<proteinExistence type="predicted"/>
<keyword evidence="7" id="KW-1185">Reference proteome</keyword>
<sequence length="405" mass="40323">MSPVEQPKPDRATDGRGQGEDTYGSSPAGPAADGSGTDGPAANGQGTDASGTDGMAAHRTASADGPGAGRPAPGGRDRRRAWAELLRLPALFTVPGDALAGAAAAGVRPNARTLLAIGSSVCLYEAGMALNDWADRAEDAAERPHRPIPSGRIRPAAAFTAACALTGAGLALAARAGRPALTVAAPLAATVWAYDLTLKHTPAGPAAMAGARALDLLLGAAATGGSTREALPSAVLLGTHTLAVTTVSRQETQGGSSLAPLAALATTGLLTRLVTRRGHRARPSAGPDRSRTSHGGTRRPGPDATGRTPSSRTEPAPRAEAGRDLVTGLTTALGAVYAATAARPYLHAALNPSPPLTQRAVGAGIRATIPLQAGLGARTGAVVPALLTAALAPLGARFARKVSVT</sequence>
<organism evidence="6 7">
    <name type="scientific">Streptomyces virens</name>
    <dbReference type="NCBI Taxonomy" id="285572"/>
    <lineage>
        <taxon>Bacteria</taxon>
        <taxon>Bacillati</taxon>
        <taxon>Actinomycetota</taxon>
        <taxon>Actinomycetes</taxon>
        <taxon>Kitasatosporales</taxon>
        <taxon>Streptomycetaceae</taxon>
        <taxon>Streptomyces</taxon>
    </lineage>
</organism>
<keyword evidence="3" id="KW-1133">Transmembrane helix</keyword>
<keyword evidence="2" id="KW-0812">Transmembrane</keyword>
<dbReference type="Gene3D" id="1.10.357.140">
    <property type="entry name" value="UbiA prenyltransferase"/>
    <property type="match status" value="1"/>
</dbReference>
<dbReference type="InterPro" id="IPR044878">
    <property type="entry name" value="UbiA_sf"/>
</dbReference>
<evidence type="ECO:0000256" key="1">
    <source>
        <dbReference type="ARBA" id="ARBA00004141"/>
    </source>
</evidence>
<feature type="region of interest" description="Disordered" evidence="5">
    <location>
        <begin position="1"/>
        <end position="77"/>
    </location>
</feature>
<comment type="caution">
    <text evidence="6">The sequence shown here is derived from an EMBL/GenBank/DDBJ whole genome shotgun (WGS) entry which is preliminary data.</text>
</comment>
<evidence type="ECO:0000256" key="5">
    <source>
        <dbReference type="SAM" id="MobiDB-lite"/>
    </source>
</evidence>
<reference evidence="7" key="1">
    <citation type="journal article" date="2019" name="Int. J. Syst. Evol. Microbiol.">
        <title>The Global Catalogue of Microorganisms (GCM) 10K type strain sequencing project: providing services to taxonomists for standard genome sequencing and annotation.</title>
        <authorList>
            <consortium name="The Broad Institute Genomics Platform"/>
            <consortium name="The Broad Institute Genome Sequencing Center for Infectious Disease"/>
            <person name="Wu L."/>
            <person name="Ma J."/>
        </authorList>
    </citation>
    <scope>NUCLEOTIDE SEQUENCE [LARGE SCALE GENOMIC DNA]</scope>
    <source>
        <strain evidence="7">JCM 9095</strain>
    </source>
</reference>
<comment type="subcellular location">
    <subcellularLocation>
        <location evidence="1">Membrane</location>
        <topology evidence="1">Multi-pass membrane protein</topology>
    </subcellularLocation>
</comment>